<sequence length="351" mass="37815">METLDRFTGCMLGGASGDALGYLIEFDDLHTIRRKYGPYGLRTILKSKVNGNQGLISDDTQMSLFTADGLLWAAQAGLEPQEGVFRSYMRWYYTQTERIVSPEQMAWMKRQEHEIQWSYDLMGIQSLYARRAPGKTCLMTLATGRRFTETNLPNARCGSSAVMRVAPVGLFFSGDWERAFAVGAQTACLTHGDLTARLAAGALSLLIAQLSSGAALAPSLESMMQVVKRQKGSEALLAVLDKAFVEAASEHGAVQAMKEIGTGNTAREVLALAIYCILKADSLKNAVIMACNQDGASDSCGAVCGNIGGALYGATAVPKNWSNNLECRGIVEQLGDCLYQYGRGGKKSNAS</sequence>
<dbReference type="Pfam" id="PF03747">
    <property type="entry name" value="ADP_ribosyl_GH"/>
    <property type="match status" value="1"/>
</dbReference>
<evidence type="ECO:0000313" key="4">
    <source>
        <dbReference type="EMBL" id="ERT59568.1"/>
    </source>
</evidence>
<keyword evidence="3" id="KW-0479">Metal-binding</keyword>
<comment type="cofactor">
    <cofactor evidence="3">
        <name>Mg(2+)</name>
        <dbReference type="ChEBI" id="CHEBI:18420"/>
    </cofactor>
    <text evidence="3">Binds 2 magnesium ions per subunit.</text>
</comment>
<evidence type="ECO:0000313" key="5">
    <source>
        <dbReference type="Proteomes" id="UP000017090"/>
    </source>
</evidence>
<dbReference type="InterPro" id="IPR036705">
    <property type="entry name" value="Ribosyl_crysJ1_sf"/>
</dbReference>
<feature type="binding site" evidence="3">
    <location>
        <position position="299"/>
    </location>
    <ligand>
        <name>Mg(2+)</name>
        <dbReference type="ChEBI" id="CHEBI:18420"/>
        <label>1</label>
    </ligand>
</feature>
<comment type="caution">
    <text evidence="4">The sequence shown here is derived from an EMBL/GenBank/DDBJ whole genome shotgun (WGS) entry which is preliminary data.</text>
</comment>
<dbReference type="AlphaFoldDB" id="U7UM53"/>
<feature type="binding site" evidence="3">
    <location>
        <position position="58"/>
    </location>
    <ligand>
        <name>Mg(2+)</name>
        <dbReference type="ChEBI" id="CHEBI:18420"/>
        <label>1</label>
    </ligand>
</feature>
<feature type="binding site" evidence="3">
    <location>
        <position position="59"/>
    </location>
    <ligand>
        <name>Mg(2+)</name>
        <dbReference type="ChEBI" id="CHEBI:18420"/>
        <label>1</label>
    </ligand>
</feature>
<keyword evidence="3" id="KW-0460">Magnesium</keyword>
<keyword evidence="5" id="KW-1185">Reference proteome</keyword>
<dbReference type="eggNOG" id="COG1397">
    <property type="taxonomic scope" value="Bacteria"/>
</dbReference>
<organism evidence="4 5">
    <name type="scientific">Megasphaera vaginalis</name>
    <name type="common">ex Srinivasan et al. 2021</name>
    <dbReference type="NCBI Taxonomy" id="1111454"/>
    <lineage>
        <taxon>Bacteria</taxon>
        <taxon>Bacillati</taxon>
        <taxon>Bacillota</taxon>
        <taxon>Negativicutes</taxon>
        <taxon>Veillonellales</taxon>
        <taxon>Veillonellaceae</taxon>
        <taxon>Megasphaera</taxon>
    </lineage>
</organism>
<name>U7UM53_9FIRM</name>
<dbReference type="PATRIC" id="fig|1111454.3.peg.1256"/>
<evidence type="ECO:0000256" key="3">
    <source>
        <dbReference type="PIRSR" id="PIRSR605502-1"/>
    </source>
</evidence>
<accession>U7UM53</accession>
<dbReference type="Gene3D" id="1.10.4080.10">
    <property type="entry name" value="ADP-ribosylation/Crystallin J1"/>
    <property type="match status" value="1"/>
</dbReference>
<dbReference type="GO" id="GO:0016787">
    <property type="term" value="F:hydrolase activity"/>
    <property type="evidence" value="ECO:0007669"/>
    <property type="project" value="UniProtKB-KW"/>
</dbReference>
<dbReference type="InterPro" id="IPR050792">
    <property type="entry name" value="ADP-ribosylglycohydrolase"/>
</dbReference>
<comment type="similarity">
    <text evidence="1">Belongs to the ADP-ribosylglycohydrolase family.</text>
</comment>
<dbReference type="EMBL" id="AWXA01000035">
    <property type="protein sequence ID" value="ERT59568.1"/>
    <property type="molecule type" value="Genomic_DNA"/>
</dbReference>
<dbReference type="PANTHER" id="PTHR16222">
    <property type="entry name" value="ADP-RIBOSYLGLYCOHYDROLASE"/>
    <property type="match status" value="1"/>
</dbReference>
<keyword evidence="2 4" id="KW-0378">Hydrolase</keyword>
<dbReference type="OrthoDB" id="9798107at2"/>
<evidence type="ECO:0000256" key="1">
    <source>
        <dbReference type="ARBA" id="ARBA00010702"/>
    </source>
</evidence>
<protein>
    <submittedName>
        <fullName evidence="4">ADP-ribosylglycohydrolase</fullName>
    </submittedName>
</protein>
<dbReference type="STRING" id="1111454.HMPREF1250_0346"/>
<reference evidence="4 5" key="1">
    <citation type="submission" date="2013-09" db="EMBL/GenBank/DDBJ databases">
        <authorList>
            <person name="Durkin A.S."/>
            <person name="Haft D.R."/>
            <person name="McCorrison J."/>
            <person name="Torralba M."/>
            <person name="Gillis M."/>
            <person name="Haft D.H."/>
            <person name="Methe B."/>
            <person name="Sutton G."/>
            <person name="Nelson K.E."/>
        </authorList>
    </citation>
    <scope>NUCLEOTIDE SEQUENCE [LARGE SCALE GENOMIC DNA]</scope>
    <source>
        <strain evidence="4 5">BV3C16-1</strain>
    </source>
</reference>
<dbReference type="PANTHER" id="PTHR16222:SF24">
    <property type="entry name" value="ADP-RIBOSYLHYDROLASE ARH3"/>
    <property type="match status" value="1"/>
</dbReference>
<evidence type="ECO:0000256" key="2">
    <source>
        <dbReference type="ARBA" id="ARBA00022801"/>
    </source>
</evidence>
<dbReference type="InterPro" id="IPR005502">
    <property type="entry name" value="Ribosyl_crysJ1"/>
</dbReference>
<dbReference type="GO" id="GO:0046872">
    <property type="term" value="F:metal ion binding"/>
    <property type="evidence" value="ECO:0007669"/>
    <property type="project" value="UniProtKB-KW"/>
</dbReference>
<dbReference type="RefSeq" id="WP_023053732.1">
    <property type="nucleotide sequence ID" value="NZ_AWXA01000035.1"/>
</dbReference>
<feature type="binding site" evidence="3">
    <location>
        <position position="57"/>
    </location>
    <ligand>
        <name>Mg(2+)</name>
        <dbReference type="ChEBI" id="CHEBI:18420"/>
        <label>1</label>
    </ligand>
</feature>
<proteinExistence type="inferred from homology"/>
<dbReference type="SUPFAM" id="SSF101478">
    <property type="entry name" value="ADP-ribosylglycohydrolase"/>
    <property type="match status" value="1"/>
</dbReference>
<feature type="binding site" evidence="3">
    <location>
        <position position="298"/>
    </location>
    <ligand>
        <name>Mg(2+)</name>
        <dbReference type="ChEBI" id="CHEBI:18420"/>
        <label>1</label>
    </ligand>
</feature>
<gene>
    <name evidence="4" type="ORF">HMPREF1250_0346</name>
</gene>
<dbReference type="Proteomes" id="UP000017090">
    <property type="component" value="Unassembled WGS sequence"/>
</dbReference>